<reference evidence="1 2" key="1">
    <citation type="submission" date="2021-04" db="EMBL/GenBank/DDBJ databases">
        <authorList>
            <person name="De Guttry C."/>
            <person name="Zahm M."/>
            <person name="Klopp C."/>
            <person name="Cabau C."/>
            <person name="Louis A."/>
            <person name="Berthelot C."/>
            <person name="Parey E."/>
            <person name="Roest Crollius H."/>
            <person name="Montfort J."/>
            <person name="Robinson-Rechavi M."/>
            <person name="Bucao C."/>
            <person name="Bouchez O."/>
            <person name="Gislard M."/>
            <person name="Lluch J."/>
            <person name="Milhes M."/>
            <person name="Lampietro C."/>
            <person name="Lopez Roques C."/>
            <person name="Donnadieu C."/>
            <person name="Braasch I."/>
            <person name="Desvignes T."/>
            <person name="Postlethwait J."/>
            <person name="Bobe J."/>
            <person name="Wedekind C."/>
            <person name="Guiguen Y."/>
        </authorList>
    </citation>
    <scope>NUCLEOTIDE SEQUENCE [LARGE SCALE GENOMIC DNA]</scope>
    <source>
        <strain evidence="1">Cs_M1</strain>
        <tissue evidence="1">Blood</tissue>
    </source>
</reference>
<keyword evidence="2" id="KW-1185">Reference proteome</keyword>
<gene>
    <name evidence="1" type="ORF">J4Q44_G00283730</name>
</gene>
<organism evidence="1 2">
    <name type="scientific">Coregonus suidteri</name>
    <dbReference type="NCBI Taxonomy" id="861788"/>
    <lineage>
        <taxon>Eukaryota</taxon>
        <taxon>Metazoa</taxon>
        <taxon>Chordata</taxon>
        <taxon>Craniata</taxon>
        <taxon>Vertebrata</taxon>
        <taxon>Euteleostomi</taxon>
        <taxon>Actinopterygii</taxon>
        <taxon>Neopterygii</taxon>
        <taxon>Teleostei</taxon>
        <taxon>Protacanthopterygii</taxon>
        <taxon>Salmoniformes</taxon>
        <taxon>Salmonidae</taxon>
        <taxon>Coregoninae</taxon>
        <taxon>Coregonus</taxon>
    </lineage>
</organism>
<comment type="caution">
    <text evidence="1">The sequence shown here is derived from an EMBL/GenBank/DDBJ whole genome shotgun (WGS) entry which is preliminary data.</text>
</comment>
<evidence type="ECO:0000313" key="1">
    <source>
        <dbReference type="EMBL" id="KAK6300275.1"/>
    </source>
</evidence>
<dbReference type="EMBL" id="JAGTTL010000027">
    <property type="protein sequence ID" value="KAK6300275.1"/>
    <property type="molecule type" value="Genomic_DNA"/>
</dbReference>
<sequence>MEEKKRPSKSLRREMVCIVTVDLLSKETRPGRGKLWRVAKEIVEKYPCSFQDRSGKNAIGTGYDSLLVQMEN</sequence>
<accession>A0AAN8QCR6</accession>
<protein>
    <submittedName>
        <fullName evidence="1">Uncharacterized protein</fullName>
    </submittedName>
</protein>
<dbReference type="AlphaFoldDB" id="A0AAN8QCR6"/>
<proteinExistence type="predicted"/>
<evidence type="ECO:0000313" key="2">
    <source>
        <dbReference type="Proteomes" id="UP001356427"/>
    </source>
</evidence>
<dbReference type="Proteomes" id="UP001356427">
    <property type="component" value="Unassembled WGS sequence"/>
</dbReference>
<name>A0AAN8QCR6_9TELE</name>